<keyword evidence="6" id="KW-1185">Reference proteome</keyword>
<organism evidence="5 6">
    <name type="scientific">Lignipirellula cremea</name>
    <dbReference type="NCBI Taxonomy" id="2528010"/>
    <lineage>
        <taxon>Bacteria</taxon>
        <taxon>Pseudomonadati</taxon>
        <taxon>Planctomycetota</taxon>
        <taxon>Planctomycetia</taxon>
        <taxon>Pirellulales</taxon>
        <taxon>Pirellulaceae</taxon>
        <taxon>Lignipirellula</taxon>
    </lineage>
</organism>
<sequence length="308" mass="33911">MPLDPRARQFLDSLAALGLPPLHEVSVAQARRQMDEASAGLGRPAPVAQVTDRDIEAIPNSIRLRIYQPEGQNLPVVIYYHGGGWVLGGLLTHDGYCRALAQAAQAVVISVDYHLAPEHPFPAAAEDAYAALRWAAEHCTSYGGHPGKLVVAGDSAGGNLAAVTPLMARDRNGPSLACQVLLYPITDCDLETPSYQEFATGYYLTRDSMRWFWDQYCPRAEDRTHPYLSPMRAESLAGLPPALVITAEFDPLRDEGEAYAERLREAGVETTLSRYDGVLHGFTRQFRLFPQAAKALEETARFLKQHCH</sequence>
<dbReference type="FunFam" id="3.40.50.1820:FF:000089">
    <property type="entry name" value="Alpha/beta hydrolase"/>
    <property type="match status" value="1"/>
</dbReference>
<gene>
    <name evidence="5" type="primary">nlhH_11</name>
    <name evidence="5" type="ORF">Pla8534_62020</name>
</gene>
<evidence type="ECO:0000259" key="4">
    <source>
        <dbReference type="Pfam" id="PF07859"/>
    </source>
</evidence>
<dbReference type="AlphaFoldDB" id="A0A518E2M0"/>
<evidence type="ECO:0000256" key="2">
    <source>
        <dbReference type="ARBA" id="ARBA00022801"/>
    </source>
</evidence>
<evidence type="ECO:0000313" key="6">
    <source>
        <dbReference type="Proteomes" id="UP000317648"/>
    </source>
</evidence>
<dbReference type="InterPro" id="IPR029058">
    <property type="entry name" value="AB_hydrolase_fold"/>
</dbReference>
<comment type="similarity">
    <text evidence="1">Belongs to the 'GDXG' lipolytic enzyme family.</text>
</comment>
<dbReference type="GO" id="GO:0106435">
    <property type="term" value="F:carboxylesterase activity"/>
    <property type="evidence" value="ECO:0007669"/>
    <property type="project" value="UniProtKB-EC"/>
</dbReference>
<dbReference type="PANTHER" id="PTHR48081">
    <property type="entry name" value="AB HYDROLASE SUPERFAMILY PROTEIN C4A8.06C"/>
    <property type="match status" value="1"/>
</dbReference>
<reference evidence="5 6" key="1">
    <citation type="submission" date="2019-02" db="EMBL/GenBank/DDBJ databases">
        <title>Deep-cultivation of Planctomycetes and their phenomic and genomic characterization uncovers novel biology.</title>
        <authorList>
            <person name="Wiegand S."/>
            <person name="Jogler M."/>
            <person name="Boedeker C."/>
            <person name="Pinto D."/>
            <person name="Vollmers J."/>
            <person name="Rivas-Marin E."/>
            <person name="Kohn T."/>
            <person name="Peeters S.H."/>
            <person name="Heuer A."/>
            <person name="Rast P."/>
            <person name="Oberbeckmann S."/>
            <person name="Bunk B."/>
            <person name="Jeske O."/>
            <person name="Meyerdierks A."/>
            <person name="Storesund J.E."/>
            <person name="Kallscheuer N."/>
            <person name="Luecker S."/>
            <person name="Lage O.M."/>
            <person name="Pohl T."/>
            <person name="Merkel B.J."/>
            <person name="Hornburger P."/>
            <person name="Mueller R.-W."/>
            <person name="Bruemmer F."/>
            <person name="Labrenz M."/>
            <person name="Spormann A.M."/>
            <person name="Op den Camp H."/>
            <person name="Overmann J."/>
            <person name="Amann R."/>
            <person name="Jetten M.S.M."/>
            <person name="Mascher T."/>
            <person name="Medema M.H."/>
            <person name="Devos D.P."/>
            <person name="Kaster A.-K."/>
            <person name="Ovreas L."/>
            <person name="Rohde M."/>
            <person name="Galperin M.Y."/>
            <person name="Jogler C."/>
        </authorList>
    </citation>
    <scope>NUCLEOTIDE SEQUENCE [LARGE SCALE GENOMIC DNA]</scope>
    <source>
        <strain evidence="5 6">Pla85_3_4</strain>
    </source>
</reference>
<evidence type="ECO:0000313" key="5">
    <source>
        <dbReference type="EMBL" id="QDU98335.1"/>
    </source>
</evidence>
<name>A0A518E2M0_9BACT</name>
<dbReference type="EC" id="3.1.1.1" evidence="5"/>
<dbReference type="Gene3D" id="3.40.50.1820">
    <property type="entry name" value="alpha/beta hydrolase"/>
    <property type="match status" value="1"/>
</dbReference>
<dbReference type="PANTHER" id="PTHR48081:SF8">
    <property type="entry name" value="ALPHA_BETA HYDROLASE FOLD-3 DOMAIN-CONTAINING PROTEIN-RELATED"/>
    <property type="match status" value="1"/>
</dbReference>
<dbReference type="RefSeq" id="WP_145057509.1">
    <property type="nucleotide sequence ID" value="NZ_CP036433.1"/>
</dbReference>
<dbReference type="Pfam" id="PF07859">
    <property type="entry name" value="Abhydrolase_3"/>
    <property type="match status" value="1"/>
</dbReference>
<evidence type="ECO:0000256" key="1">
    <source>
        <dbReference type="ARBA" id="ARBA00010515"/>
    </source>
</evidence>
<feature type="active site" evidence="3">
    <location>
        <position position="155"/>
    </location>
</feature>
<dbReference type="SUPFAM" id="SSF53474">
    <property type="entry name" value="alpha/beta-Hydrolases"/>
    <property type="match status" value="1"/>
</dbReference>
<dbReference type="EMBL" id="CP036433">
    <property type="protein sequence ID" value="QDU98335.1"/>
    <property type="molecule type" value="Genomic_DNA"/>
</dbReference>
<accession>A0A518E2M0</accession>
<dbReference type="PROSITE" id="PS01174">
    <property type="entry name" value="LIPASE_GDXG_SER"/>
    <property type="match status" value="1"/>
</dbReference>
<dbReference type="KEGG" id="lcre:Pla8534_62020"/>
<feature type="domain" description="Alpha/beta hydrolase fold-3" evidence="4">
    <location>
        <begin position="77"/>
        <end position="283"/>
    </location>
</feature>
<keyword evidence="2 5" id="KW-0378">Hydrolase</keyword>
<dbReference type="Proteomes" id="UP000317648">
    <property type="component" value="Chromosome"/>
</dbReference>
<dbReference type="InterPro" id="IPR050300">
    <property type="entry name" value="GDXG_lipolytic_enzyme"/>
</dbReference>
<dbReference type="InterPro" id="IPR033140">
    <property type="entry name" value="Lipase_GDXG_put_SER_AS"/>
</dbReference>
<dbReference type="OrthoDB" id="9815425at2"/>
<dbReference type="InterPro" id="IPR013094">
    <property type="entry name" value="AB_hydrolase_3"/>
</dbReference>
<evidence type="ECO:0000256" key="3">
    <source>
        <dbReference type="PROSITE-ProRule" id="PRU10038"/>
    </source>
</evidence>
<proteinExistence type="inferred from homology"/>
<protein>
    <submittedName>
        <fullName evidence="5">Carboxylesterase NlhH</fullName>
        <ecNumber evidence="5">3.1.1.1</ecNumber>
    </submittedName>
</protein>